<dbReference type="EMBL" id="OZ034824">
    <property type="protein sequence ID" value="CAL1674122.1"/>
    <property type="molecule type" value="Genomic_DNA"/>
</dbReference>
<dbReference type="Proteomes" id="UP001497644">
    <property type="component" value="Chromosome 1"/>
</dbReference>
<evidence type="ECO:0000259" key="2">
    <source>
        <dbReference type="Pfam" id="PF03184"/>
    </source>
</evidence>
<feature type="compositionally biased region" description="Basic and acidic residues" evidence="1">
    <location>
        <begin position="388"/>
        <end position="405"/>
    </location>
</feature>
<reference evidence="3 4" key="1">
    <citation type="submission" date="2024-04" db="EMBL/GenBank/DDBJ databases">
        <authorList>
            <consortium name="Molecular Ecology Group"/>
        </authorList>
    </citation>
    <scope>NUCLEOTIDE SEQUENCE [LARGE SCALE GENOMIC DNA]</scope>
</reference>
<feature type="domain" description="DDE-1" evidence="2">
    <location>
        <begin position="177"/>
        <end position="269"/>
    </location>
</feature>
<organism evidence="3 4">
    <name type="scientific">Lasius platythorax</name>
    <dbReference type="NCBI Taxonomy" id="488582"/>
    <lineage>
        <taxon>Eukaryota</taxon>
        <taxon>Metazoa</taxon>
        <taxon>Ecdysozoa</taxon>
        <taxon>Arthropoda</taxon>
        <taxon>Hexapoda</taxon>
        <taxon>Insecta</taxon>
        <taxon>Pterygota</taxon>
        <taxon>Neoptera</taxon>
        <taxon>Endopterygota</taxon>
        <taxon>Hymenoptera</taxon>
        <taxon>Apocrita</taxon>
        <taxon>Aculeata</taxon>
        <taxon>Formicoidea</taxon>
        <taxon>Formicidae</taxon>
        <taxon>Formicinae</taxon>
        <taxon>Lasius</taxon>
        <taxon>Lasius</taxon>
    </lineage>
</organism>
<dbReference type="InterPro" id="IPR050863">
    <property type="entry name" value="CenT-Element_Derived"/>
</dbReference>
<name>A0AAV2N3F1_9HYME</name>
<gene>
    <name evidence="3" type="ORF">LPLAT_LOCUS874</name>
</gene>
<accession>A0AAV2N3F1</accession>
<dbReference type="Pfam" id="PF03184">
    <property type="entry name" value="DDE_1"/>
    <property type="match status" value="1"/>
</dbReference>
<proteinExistence type="predicted"/>
<evidence type="ECO:0000256" key="1">
    <source>
        <dbReference type="SAM" id="MobiDB-lite"/>
    </source>
</evidence>
<feature type="region of interest" description="Disordered" evidence="1">
    <location>
        <begin position="487"/>
        <end position="516"/>
    </location>
</feature>
<dbReference type="AlphaFoldDB" id="A0AAV2N3F1"/>
<dbReference type="PANTHER" id="PTHR19303">
    <property type="entry name" value="TRANSPOSON"/>
    <property type="match status" value="1"/>
</dbReference>
<protein>
    <recommendedName>
        <fullName evidence="2">DDE-1 domain-containing protein</fullName>
    </recommendedName>
</protein>
<feature type="region of interest" description="Disordered" evidence="1">
    <location>
        <begin position="388"/>
        <end position="407"/>
    </location>
</feature>
<keyword evidence="4" id="KW-1185">Reference proteome</keyword>
<dbReference type="InterPro" id="IPR004875">
    <property type="entry name" value="DDE_SF_endonuclease_dom"/>
</dbReference>
<dbReference type="GO" id="GO:0005634">
    <property type="term" value="C:nucleus"/>
    <property type="evidence" value="ECO:0007669"/>
    <property type="project" value="TreeGrafter"/>
</dbReference>
<dbReference type="GO" id="GO:0003677">
    <property type="term" value="F:DNA binding"/>
    <property type="evidence" value="ECO:0007669"/>
    <property type="project" value="TreeGrafter"/>
</dbReference>
<evidence type="ECO:0000313" key="4">
    <source>
        <dbReference type="Proteomes" id="UP001497644"/>
    </source>
</evidence>
<evidence type="ECO:0000313" key="3">
    <source>
        <dbReference type="EMBL" id="CAL1674122.1"/>
    </source>
</evidence>
<dbReference type="PANTHER" id="PTHR19303:SF75">
    <property type="entry name" value="HTH CENPB-TYPE DOMAIN-CONTAINING PROTEIN"/>
    <property type="match status" value="1"/>
</dbReference>
<sequence>MKEYNISEFAYYKIINSADKINKLTQQITTLKRRKLNKYEDLEERLYKWFEERKESGDNLSQFDDEGLKLMDEFDGPSTSTKAKRNWLRACKKRFENLYQLKCRKTPNSAHNLAQESDQIEQPDEKFIRELINRLETEQIKRDNIYFMSKKTFTWRSLLSKMEKEIVIQHKLKADGLTTLFSANVTGSHKLTPFYYYEYKTQEYLKFLKLPVDLIYTSKKDTSKHRQIFTDWYNNHFMKFVRERQQEKNVSGKVFLLVYNRKFIHPEDIMQNDDFELCFPSISETCPLENFIKIVRNKFPEASKDFCRFYDMSIYIKAICESWTKISSTYIKSLLDKFLPDYRTKVNTTSTPLVKPTSNLIQNVTEEDTGLKVISAKSESKELLRFKQESPKRSIGEDREEEHSPPKILRIINEMNFRLESLTSYFDSYTEDEGKEQENDRNKVESLNFLKEMYYVMEKCVSLDNLTEFFDIFDQKFKGRECQQLESSGRTENIENIEENIKSNPLDLDDKEMKNI</sequence>